<sequence>MSCLNGNCIRRASPRSGHAKQPLTHYDNGSCVHESDAATRPRR</sequence>
<comment type="caution">
    <text evidence="2">The sequence shown here is derived from an EMBL/GenBank/DDBJ whole genome shotgun (WGS) entry which is preliminary data.</text>
</comment>
<evidence type="ECO:0000313" key="2">
    <source>
        <dbReference type="EMBL" id="EMI15609.1"/>
    </source>
</evidence>
<gene>
    <name evidence="2" type="ORF">RMSM_07435</name>
</gene>
<protein>
    <submittedName>
        <fullName evidence="2">Uncharacterized protein</fullName>
    </submittedName>
</protein>
<proteinExistence type="predicted"/>
<keyword evidence="3" id="KW-1185">Reference proteome</keyword>
<evidence type="ECO:0000256" key="1">
    <source>
        <dbReference type="SAM" id="MobiDB-lite"/>
    </source>
</evidence>
<organism evidence="2 3">
    <name type="scientific">Rhodopirellula maiorica SM1</name>
    <dbReference type="NCBI Taxonomy" id="1265738"/>
    <lineage>
        <taxon>Bacteria</taxon>
        <taxon>Pseudomonadati</taxon>
        <taxon>Planctomycetota</taxon>
        <taxon>Planctomycetia</taxon>
        <taxon>Pirellulales</taxon>
        <taxon>Pirellulaceae</taxon>
        <taxon>Novipirellula</taxon>
    </lineage>
</organism>
<accession>M5RNQ2</accession>
<evidence type="ECO:0000313" key="3">
    <source>
        <dbReference type="Proteomes" id="UP000011991"/>
    </source>
</evidence>
<feature type="compositionally biased region" description="Basic and acidic residues" evidence="1">
    <location>
        <begin position="33"/>
        <end position="43"/>
    </location>
</feature>
<reference evidence="2 3" key="1">
    <citation type="journal article" date="2013" name="Mar. Genomics">
        <title>Expression of sulfatases in Rhodopirellula baltica and the diversity of sulfatases in the genus Rhodopirellula.</title>
        <authorList>
            <person name="Wegner C.E."/>
            <person name="Richter-Heitmann T."/>
            <person name="Klindworth A."/>
            <person name="Klockow C."/>
            <person name="Richter M."/>
            <person name="Achstetter T."/>
            <person name="Glockner F.O."/>
            <person name="Harder J."/>
        </authorList>
    </citation>
    <scope>NUCLEOTIDE SEQUENCE [LARGE SCALE GENOMIC DNA]</scope>
    <source>
        <strain evidence="2 3">SM1</strain>
    </source>
</reference>
<dbReference type="AlphaFoldDB" id="M5RNQ2"/>
<name>M5RNQ2_9BACT</name>
<dbReference type="EMBL" id="ANOG01001062">
    <property type="protein sequence ID" value="EMI15609.1"/>
    <property type="molecule type" value="Genomic_DNA"/>
</dbReference>
<dbReference type="PATRIC" id="fig|1265738.3.peg.7413"/>
<dbReference type="Proteomes" id="UP000011991">
    <property type="component" value="Unassembled WGS sequence"/>
</dbReference>
<feature type="region of interest" description="Disordered" evidence="1">
    <location>
        <begin position="1"/>
        <end position="43"/>
    </location>
</feature>